<feature type="chain" id="PRO_5039672706" description="BIG2 domain-containing protein" evidence="1">
    <location>
        <begin position="24"/>
        <end position="1041"/>
    </location>
</feature>
<evidence type="ECO:0000313" key="2">
    <source>
        <dbReference type="EMBL" id="QKN24344.1"/>
    </source>
</evidence>
<accession>A0A859DRQ2</accession>
<dbReference type="EMBL" id="CP046051">
    <property type="protein sequence ID" value="QKN24344.1"/>
    <property type="molecule type" value="Genomic_DNA"/>
</dbReference>
<dbReference type="Gene3D" id="2.60.40.1080">
    <property type="match status" value="1"/>
</dbReference>
<feature type="signal peptide" evidence="1">
    <location>
        <begin position="1"/>
        <end position="23"/>
    </location>
</feature>
<evidence type="ECO:0008006" key="4">
    <source>
        <dbReference type="Google" id="ProtNLM"/>
    </source>
</evidence>
<reference evidence="2 3" key="1">
    <citation type="submission" date="2019-11" db="EMBL/GenBank/DDBJ databases">
        <authorList>
            <person name="Ren C."/>
            <person name="Wang H."/>
            <person name="Xu Y."/>
        </authorList>
    </citation>
    <scope>NUCLEOTIDE SEQUENCE [LARGE SCALE GENOMIC DNA]</scope>
    <source>
        <strain evidence="2 3">LBM 19010</strain>
    </source>
</reference>
<dbReference type="Proteomes" id="UP000501316">
    <property type="component" value="Chromosome"/>
</dbReference>
<proteinExistence type="predicted"/>
<gene>
    <name evidence="2" type="ORF">GJQ69_07515</name>
</gene>
<evidence type="ECO:0000313" key="3">
    <source>
        <dbReference type="Proteomes" id="UP000501316"/>
    </source>
</evidence>
<keyword evidence="1" id="KW-0732">Signal</keyword>
<dbReference type="RefSeq" id="WP_174193416.1">
    <property type="nucleotide sequence ID" value="NZ_CP046051.1"/>
</dbReference>
<dbReference type="KEGG" id="clf:GJQ69_07515"/>
<evidence type="ECO:0000256" key="1">
    <source>
        <dbReference type="SAM" id="SignalP"/>
    </source>
</evidence>
<dbReference type="AlphaFoldDB" id="A0A859DRQ2"/>
<organism evidence="2 3">
    <name type="scientific">Caproicibacterium lactatifermentans</name>
    <dbReference type="NCBI Taxonomy" id="2666138"/>
    <lineage>
        <taxon>Bacteria</taxon>
        <taxon>Bacillati</taxon>
        <taxon>Bacillota</taxon>
        <taxon>Clostridia</taxon>
        <taxon>Eubacteriales</taxon>
        <taxon>Oscillospiraceae</taxon>
        <taxon>Caproicibacterium</taxon>
    </lineage>
</organism>
<sequence>MNKRLNKVAAVALAAAMVSSAFAMSTATAFATAPTLPTAKAQLENSTVYMKKGGNTAVNVTKAATSNLFKELDATSTAANLNIKSVTTTDGTVLDTSDITAIDDTKATATADNTVVTVDNANGKFSFTEQKAGTQQVTVSGLQCTAGGKTYNLAPITFDIDLVDTAKDDGYISTVWSSAETGANIGNTVDSINVGGNAYLYSETVADDDSTDAFAKPTYISAADKTASSDTAVLTVDTNKATGVAVGSATASYLYKNKNKDVKETKTSPELSVTTAPVITTYDNVSAIKASTTKGSYDVTYGTDKKSVTMTNDQLAKVTLKLAGTTSIPADTTSIPAGTTIGTLDIPAGATIGTLDINGNPVTIDGATVKKVTDTKADSTAEVTVTNTLVGTTGHDAAVSTKVDSIDTKGAVNIGNENDVATTTVGSVKTTASASTVDVDVSANKDKAAIRTKVNSITANNIEINSAKASIGVITRASTDSQGTLQMNNSSSTEDIILPAVDGYNLTVNGNTTVASIADCPSASIASGKTLTVSGKATFTGNVSATGDDKTGTLAIAPNSLTILGNGSDAFTLKVNDVKNGDTAFMTKDNAKAIAYTNDGNDKENENKTAYANIVTPGYTAEQKAGSKNAVVRDVTVGSLTDATQGSKLNSNGTYDVEIVSGETKQLAVNPYPASSFGDNFYINWSYTGGKKNADFKLGTVGASGLTNTITGTYDKNNTTTSKTQQVTAQLYKMDETTGNAEPVKGKPVTYNVTVTDKKSVATTDFTLTADKNVIKPSESMTLTAAPNGDSALTDVTAKSSNDFVATVPTSATDNALKVTATGKTGTAVITVTATLPDGSKVSHVYTVSVTNTPVVAIVNGKIVGPTDIVKVTQSTAQHVTFIAADGKKFTDFKYTAGNDKVMQTRAYPSKGYTLWDGMSGDYGMYMNGGVKDGVGDKTGVYVNGQLAFTVQVTDRPFQCDTTQTVDLKKGNTYCFKITPKTTVDNFTFNTARDAALTTCGLQKNADGSYLCKVHGTQTGSYGVYITLNGQQYKVFAVNVK</sequence>
<protein>
    <recommendedName>
        <fullName evidence="4">BIG2 domain-containing protein</fullName>
    </recommendedName>
</protein>
<name>A0A859DRQ2_9FIRM</name>